<dbReference type="InterPro" id="IPR000843">
    <property type="entry name" value="HTH_LacI"/>
</dbReference>
<dbReference type="PANTHER" id="PTHR30146:SF109">
    <property type="entry name" value="HTH-TYPE TRANSCRIPTIONAL REGULATOR GALS"/>
    <property type="match status" value="1"/>
</dbReference>
<dbReference type="AlphaFoldDB" id="A0AAX1UK89"/>
<dbReference type="PROSITE" id="PS00356">
    <property type="entry name" value="HTH_LACI_1"/>
    <property type="match status" value="1"/>
</dbReference>
<dbReference type="Proteomes" id="UP000266305">
    <property type="component" value="Unassembled WGS sequence"/>
</dbReference>
<dbReference type="Gene3D" id="1.10.260.40">
    <property type="entry name" value="lambda repressor-like DNA-binding domains"/>
    <property type="match status" value="1"/>
</dbReference>
<dbReference type="CDD" id="cd06267">
    <property type="entry name" value="PBP1_LacI_sugar_binding-like"/>
    <property type="match status" value="1"/>
</dbReference>
<reference evidence="5 6" key="1">
    <citation type="submission" date="2018-08" db="EMBL/GenBank/DDBJ databases">
        <title>Draft genome sequence of Rhodobacter sphaeroides FY.</title>
        <authorList>
            <person name="Rayyan A."/>
            <person name="Meyer T.E."/>
            <person name="Kyndt J.A."/>
        </authorList>
    </citation>
    <scope>NUCLEOTIDE SEQUENCE [LARGE SCALE GENOMIC DNA]</scope>
    <source>
        <strain evidence="5 6">FY</strain>
    </source>
</reference>
<evidence type="ECO:0000259" key="4">
    <source>
        <dbReference type="PROSITE" id="PS50932"/>
    </source>
</evidence>
<evidence type="ECO:0000256" key="1">
    <source>
        <dbReference type="ARBA" id="ARBA00023015"/>
    </source>
</evidence>
<evidence type="ECO:0000313" key="5">
    <source>
        <dbReference type="EMBL" id="RHZ94711.1"/>
    </source>
</evidence>
<dbReference type="InterPro" id="IPR046335">
    <property type="entry name" value="LacI/GalR-like_sensor"/>
</dbReference>
<name>A0AAX1UK89_CERSP</name>
<dbReference type="SMART" id="SM00354">
    <property type="entry name" value="HTH_LACI"/>
    <property type="match status" value="1"/>
</dbReference>
<dbReference type="Pfam" id="PF00356">
    <property type="entry name" value="LacI"/>
    <property type="match status" value="1"/>
</dbReference>
<organism evidence="5 6">
    <name type="scientific">Cereibacter sphaeroides</name>
    <name type="common">Rhodobacter sphaeroides</name>
    <dbReference type="NCBI Taxonomy" id="1063"/>
    <lineage>
        <taxon>Bacteria</taxon>
        <taxon>Pseudomonadati</taxon>
        <taxon>Pseudomonadota</taxon>
        <taxon>Alphaproteobacteria</taxon>
        <taxon>Rhodobacterales</taxon>
        <taxon>Paracoccaceae</taxon>
        <taxon>Cereibacter</taxon>
    </lineage>
</organism>
<accession>A0AAX1UK89</accession>
<dbReference type="CDD" id="cd01392">
    <property type="entry name" value="HTH_LacI"/>
    <property type="match status" value="1"/>
</dbReference>
<dbReference type="SUPFAM" id="SSF53822">
    <property type="entry name" value="Periplasmic binding protein-like I"/>
    <property type="match status" value="1"/>
</dbReference>
<protein>
    <submittedName>
        <fullName evidence="5">LacI family transcriptional regulator</fullName>
    </submittedName>
</protein>
<dbReference type="Pfam" id="PF13377">
    <property type="entry name" value="Peripla_BP_3"/>
    <property type="match status" value="1"/>
</dbReference>
<dbReference type="InterPro" id="IPR010982">
    <property type="entry name" value="Lambda_DNA-bd_dom_sf"/>
</dbReference>
<evidence type="ECO:0000256" key="3">
    <source>
        <dbReference type="ARBA" id="ARBA00023163"/>
    </source>
</evidence>
<evidence type="ECO:0000313" key="6">
    <source>
        <dbReference type="Proteomes" id="UP000266305"/>
    </source>
</evidence>
<dbReference type="EMBL" id="QWGP01000011">
    <property type="protein sequence ID" value="RHZ94711.1"/>
    <property type="molecule type" value="Genomic_DNA"/>
</dbReference>
<dbReference type="SUPFAM" id="SSF47413">
    <property type="entry name" value="lambda repressor-like DNA-binding domains"/>
    <property type="match status" value="1"/>
</dbReference>
<dbReference type="Gene3D" id="3.40.50.2300">
    <property type="match status" value="2"/>
</dbReference>
<gene>
    <name evidence="5" type="ORF">D1114_11625</name>
</gene>
<proteinExistence type="predicted"/>
<dbReference type="GO" id="GO:0003700">
    <property type="term" value="F:DNA-binding transcription factor activity"/>
    <property type="evidence" value="ECO:0007669"/>
    <property type="project" value="TreeGrafter"/>
</dbReference>
<dbReference type="GO" id="GO:0000976">
    <property type="term" value="F:transcription cis-regulatory region binding"/>
    <property type="evidence" value="ECO:0007669"/>
    <property type="project" value="TreeGrafter"/>
</dbReference>
<keyword evidence="2" id="KW-0238">DNA-binding</keyword>
<evidence type="ECO:0000256" key="2">
    <source>
        <dbReference type="ARBA" id="ARBA00023125"/>
    </source>
</evidence>
<sequence>MESPVAEDGPPRAVKRAVTVKDVAAAAQVSRATAARALNGYGYVGDEAARRVQEAAERLGYRGNRIAQALRQGQMPIVGFVPGDIQNPFFARVAHDIDAALRRSRHSLLIASSDESLAQEQGLLDNLRALNVRGMIVAPASEGDNRHLARLVREGVPLVLIDRELPGMECDSVTVDNEGGAHEAIGLLIANGHRRIALIHDASRIATARQRREGYLRALAEAGLPAEDRLIAVSQSTVEHAIDATIRLFSRPERPTALFTVDSLMTTGALLALRSMGLAVPRDVSLIGFDDFDLATFTDPQITVVAQPVGQIGPLATKMLLERIEGSDQPARQVRFPTRLIARGSVARVDFGRA</sequence>
<dbReference type="PANTHER" id="PTHR30146">
    <property type="entry name" value="LACI-RELATED TRANSCRIPTIONAL REPRESSOR"/>
    <property type="match status" value="1"/>
</dbReference>
<dbReference type="PROSITE" id="PS50932">
    <property type="entry name" value="HTH_LACI_2"/>
    <property type="match status" value="1"/>
</dbReference>
<dbReference type="InterPro" id="IPR028082">
    <property type="entry name" value="Peripla_BP_I"/>
</dbReference>
<keyword evidence="3" id="KW-0804">Transcription</keyword>
<feature type="domain" description="HTH lacI-type" evidence="4">
    <location>
        <begin position="18"/>
        <end position="72"/>
    </location>
</feature>
<keyword evidence="1" id="KW-0805">Transcription regulation</keyword>
<comment type="caution">
    <text evidence="5">The sequence shown here is derived from an EMBL/GenBank/DDBJ whole genome shotgun (WGS) entry which is preliminary data.</text>
</comment>